<accession>A0A016U158</accession>
<organism evidence="2 3">
    <name type="scientific">Ancylostoma ceylanicum</name>
    <dbReference type="NCBI Taxonomy" id="53326"/>
    <lineage>
        <taxon>Eukaryota</taxon>
        <taxon>Metazoa</taxon>
        <taxon>Ecdysozoa</taxon>
        <taxon>Nematoda</taxon>
        <taxon>Chromadorea</taxon>
        <taxon>Rhabditida</taxon>
        <taxon>Rhabditina</taxon>
        <taxon>Rhabditomorpha</taxon>
        <taxon>Strongyloidea</taxon>
        <taxon>Ancylostomatidae</taxon>
        <taxon>Ancylostomatinae</taxon>
        <taxon>Ancylostoma</taxon>
    </lineage>
</organism>
<keyword evidence="1" id="KW-0732">Signal</keyword>
<feature type="chain" id="PRO_5001487749" description="Secreted protein" evidence="1">
    <location>
        <begin position="21"/>
        <end position="88"/>
    </location>
</feature>
<dbReference type="AlphaFoldDB" id="A0A016U158"/>
<comment type="caution">
    <text evidence="2">The sequence shown here is derived from an EMBL/GenBank/DDBJ whole genome shotgun (WGS) entry which is preliminary data.</text>
</comment>
<evidence type="ECO:0008006" key="4">
    <source>
        <dbReference type="Google" id="ProtNLM"/>
    </source>
</evidence>
<dbReference type="Proteomes" id="UP000024635">
    <property type="component" value="Unassembled WGS sequence"/>
</dbReference>
<name>A0A016U158_9BILA</name>
<dbReference type="EMBL" id="JARK01001401">
    <property type="protein sequence ID" value="EYC08562.1"/>
    <property type="molecule type" value="Genomic_DNA"/>
</dbReference>
<gene>
    <name evidence="2" type="primary">Acey_s0065.g3615</name>
    <name evidence="2" type="ORF">Y032_0065g3615</name>
</gene>
<protein>
    <recommendedName>
        <fullName evidence="4">Secreted protein</fullName>
    </recommendedName>
</protein>
<proteinExistence type="predicted"/>
<keyword evidence="3" id="KW-1185">Reference proteome</keyword>
<evidence type="ECO:0000313" key="3">
    <source>
        <dbReference type="Proteomes" id="UP000024635"/>
    </source>
</evidence>
<reference evidence="3" key="1">
    <citation type="journal article" date="2015" name="Nat. Genet.">
        <title>The genome and transcriptome of the zoonotic hookworm Ancylostoma ceylanicum identify infection-specific gene families.</title>
        <authorList>
            <person name="Schwarz E.M."/>
            <person name="Hu Y."/>
            <person name="Antoshechkin I."/>
            <person name="Miller M.M."/>
            <person name="Sternberg P.W."/>
            <person name="Aroian R.V."/>
        </authorList>
    </citation>
    <scope>NUCLEOTIDE SEQUENCE</scope>
    <source>
        <strain evidence="3">HY135</strain>
    </source>
</reference>
<sequence>MTNTWSYACLLLIAVATSSALRSKRQFGLPMAGGISQILPNGGGGMAPLGGLLSNVGRLEQFNSGSQMSFDSLLGSISARQLMGGTFG</sequence>
<evidence type="ECO:0000313" key="2">
    <source>
        <dbReference type="EMBL" id="EYC08562.1"/>
    </source>
</evidence>
<evidence type="ECO:0000256" key="1">
    <source>
        <dbReference type="SAM" id="SignalP"/>
    </source>
</evidence>
<feature type="signal peptide" evidence="1">
    <location>
        <begin position="1"/>
        <end position="20"/>
    </location>
</feature>